<protein>
    <submittedName>
        <fullName evidence="1">Uncharacterized protein</fullName>
    </submittedName>
</protein>
<keyword evidence="2" id="KW-1185">Reference proteome</keyword>
<sequence length="146" mass="16817">MSVWCIVFTVKALTPSPTLSHSLSRLTYVPSLLWHRHFTHSRLALLRLQFDPYGGSDHFRFTFDIFNIFILLLHHSMSSVAVFTSSCWAADRMVVSDVVCSMVLYPYLSSVYKLLGLRKAMIYMNEFGNVLLIFYREIANAVDEVI</sequence>
<reference evidence="1 2" key="1">
    <citation type="submission" date="2015-01" db="EMBL/GenBank/DDBJ databases">
        <title>Evolution of Trichinella species and genotypes.</title>
        <authorList>
            <person name="Korhonen P.K."/>
            <person name="Edoardo P."/>
            <person name="Giuseppe L.R."/>
            <person name="Gasser R.B."/>
        </authorList>
    </citation>
    <scope>NUCLEOTIDE SEQUENCE [LARGE SCALE GENOMIC DNA]</scope>
    <source>
        <strain evidence="1">ISS2496</strain>
    </source>
</reference>
<dbReference type="Proteomes" id="UP000054783">
    <property type="component" value="Unassembled WGS sequence"/>
</dbReference>
<dbReference type="AlphaFoldDB" id="A0A0V0ZRZ2"/>
<name>A0A0V0ZRZ2_9BILA</name>
<evidence type="ECO:0000313" key="1">
    <source>
        <dbReference type="EMBL" id="KRY15092.1"/>
    </source>
</evidence>
<accession>A0A0V0ZRZ2</accession>
<proteinExistence type="predicted"/>
<evidence type="ECO:0000313" key="2">
    <source>
        <dbReference type="Proteomes" id="UP000054783"/>
    </source>
</evidence>
<organism evidence="1 2">
    <name type="scientific">Trichinella patagoniensis</name>
    <dbReference type="NCBI Taxonomy" id="990121"/>
    <lineage>
        <taxon>Eukaryota</taxon>
        <taxon>Metazoa</taxon>
        <taxon>Ecdysozoa</taxon>
        <taxon>Nematoda</taxon>
        <taxon>Enoplea</taxon>
        <taxon>Dorylaimia</taxon>
        <taxon>Trichinellida</taxon>
        <taxon>Trichinellidae</taxon>
        <taxon>Trichinella</taxon>
    </lineage>
</organism>
<dbReference type="EMBL" id="JYDQ01000102">
    <property type="protein sequence ID" value="KRY15092.1"/>
    <property type="molecule type" value="Genomic_DNA"/>
</dbReference>
<gene>
    <name evidence="1" type="ORF">T12_11435</name>
</gene>
<comment type="caution">
    <text evidence="1">The sequence shown here is derived from an EMBL/GenBank/DDBJ whole genome shotgun (WGS) entry which is preliminary data.</text>
</comment>